<feature type="repeat" description="ANK" evidence="3">
    <location>
        <begin position="108"/>
        <end position="140"/>
    </location>
</feature>
<evidence type="ECO:0000256" key="4">
    <source>
        <dbReference type="SAM" id="MobiDB-lite"/>
    </source>
</evidence>
<dbReference type="EMBL" id="JAWZYT010003752">
    <property type="protein sequence ID" value="KAK4296875.1"/>
    <property type="molecule type" value="Genomic_DNA"/>
</dbReference>
<feature type="repeat" description="ANK" evidence="3">
    <location>
        <begin position="141"/>
        <end position="173"/>
    </location>
</feature>
<evidence type="ECO:0000256" key="2">
    <source>
        <dbReference type="ARBA" id="ARBA00023043"/>
    </source>
</evidence>
<evidence type="ECO:0000256" key="1">
    <source>
        <dbReference type="ARBA" id="ARBA00022737"/>
    </source>
</evidence>
<dbReference type="InterPro" id="IPR002110">
    <property type="entry name" value="Ankyrin_rpt"/>
</dbReference>
<dbReference type="PROSITE" id="PS50297">
    <property type="entry name" value="ANK_REP_REGION"/>
    <property type="match status" value="7"/>
</dbReference>
<keyword evidence="6" id="KW-1185">Reference proteome</keyword>
<keyword evidence="1" id="KW-0677">Repeat</keyword>
<dbReference type="SMART" id="SM00248">
    <property type="entry name" value="ANK"/>
    <property type="match status" value="12"/>
</dbReference>
<feature type="repeat" description="ANK" evidence="3">
    <location>
        <begin position="979"/>
        <end position="1011"/>
    </location>
</feature>
<dbReference type="Pfam" id="PF12796">
    <property type="entry name" value="Ank_2"/>
    <property type="match status" value="3"/>
</dbReference>
<dbReference type="SUPFAM" id="SSF48403">
    <property type="entry name" value="Ankyrin repeat"/>
    <property type="match status" value="2"/>
</dbReference>
<dbReference type="PANTHER" id="PTHR24198:SF165">
    <property type="entry name" value="ANKYRIN REPEAT-CONTAINING PROTEIN-RELATED"/>
    <property type="match status" value="1"/>
</dbReference>
<dbReference type="Pfam" id="PF00023">
    <property type="entry name" value="Ank"/>
    <property type="match status" value="1"/>
</dbReference>
<reference evidence="5" key="1">
    <citation type="submission" date="2023-11" db="EMBL/GenBank/DDBJ databases">
        <title>Genome assemblies of two species of porcelain crab, Petrolisthes cinctipes and Petrolisthes manimaculis (Anomura: Porcellanidae).</title>
        <authorList>
            <person name="Angst P."/>
        </authorList>
    </citation>
    <scope>NUCLEOTIDE SEQUENCE</scope>
    <source>
        <strain evidence="5">PB745_02</strain>
        <tissue evidence="5">Gill</tissue>
    </source>
</reference>
<accession>A0AAE1NXG7</accession>
<gene>
    <name evidence="5" type="ORF">Pmani_030665</name>
</gene>
<name>A0AAE1NXG7_9EUCA</name>
<feature type="repeat" description="ANK" evidence="3">
    <location>
        <begin position="42"/>
        <end position="74"/>
    </location>
</feature>
<feature type="repeat" description="ANK" evidence="3">
    <location>
        <begin position="7"/>
        <end position="39"/>
    </location>
</feature>
<dbReference type="Proteomes" id="UP001292094">
    <property type="component" value="Unassembled WGS sequence"/>
</dbReference>
<dbReference type="Gene3D" id="3.30.460.90">
    <property type="match status" value="1"/>
</dbReference>
<dbReference type="Gene3D" id="1.25.40.20">
    <property type="entry name" value="Ankyrin repeat-containing domain"/>
    <property type="match status" value="4"/>
</dbReference>
<keyword evidence="2 3" id="KW-0040">ANK repeat</keyword>
<comment type="caution">
    <text evidence="5">The sequence shown here is derived from an EMBL/GenBank/DDBJ whole genome shotgun (WGS) entry which is preliminary data.</text>
</comment>
<evidence type="ECO:0008006" key="7">
    <source>
        <dbReference type="Google" id="ProtNLM"/>
    </source>
</evidence>
<feature type="repeat" description="ANK" evidence="3">
    <location>
        <begin position="75"/>
        <end position="107"/>
    </location>
</feature>
<feature type="repeat" description="ANK" evidence="3">
    <location>
        <begin position="174"/>
        <end position="206"/>
    </location>
</feature>
<sequence>MDELSDGSRTPLHEAAVAGNWKVVVTLLKEGANIEAVSTKDEERRALHLACCNENVEVVRHLLEARPNLNAQDITGFSPLHLASWKGNAEIVRLLLHAGSQVDLRAMCDLQPIHRAALWGKVEALHALLDGGADIEAKAKGDIQPLHYAGLRGHINILEALVDHGCNLQARNVSGATVLHYAAMGGHLETVQWLVARNIPHNISDYRQITPEDKAQIYGFPHVKWWLYKQSASALPSQHTQITLCLEEYERIGQMTVEWAEEGKHSTISHQAISRPWRINYQDRQGWSLLHHAAYHNMKETVETLAGLGACKLAHTFQGHTPADLARSRGHTEVVNMLAISPPDLSRGEKVKLFGQLLTTISGAVRLKRSLDPIMEASRLLIEGAPLQPVGGYTVYPLHLAISGSCTDLLPLLLGAGAPLTTTTGGLGILQQAWLSPDVTTNVAAIITRAVVNRLEYEKSLVALEEMKDKPSTTTTRLLEGISYLLEGLKGRQPWRVTWPTLHKNTRKTLDSFTVSPAPESKQSSLQSHSRHQMDLKCDNNFLNSKNKIHMKNPADQRKRLVVECEAERLENLHNKTDYLTSLLVRACELGTTLTASFLVRSGASTVSSCTVSGQTALHAALESGQLDTAATLVRHLGANIFLQDVQRRLPITLAPAPFGDTLLEDTVIQDYRVLDYLVSKAKNNKEKEKLIHVVLIFSLLYTTEKFMHTINKHHNIDGRECTHLESDNRGQHQVPEIHTQEREGRNGIEFTQRVIAKGENELISKEEASCSKDETTTRHEYYNTTSELEKESRAVTTPPLYTDKYRGNMIWKCYFMKLVSTFGLDGNSGKVVVCDSWLRELMTCLQREGEGENFSSKGNFDKIFFKGINRESVCEKSGKEKEKTKYAHLSENNDGILKKYEQNEEELFILFLERLLEVFEIRKRTNTYDELSVTSVKLIDETLLRAFQVACENDLFCLTHLVLTVGEVGIDTTVEKVSGSTALHVAASHGRLGICNFLLSNEASTRILDHAGRTPAHLAYMFGHYEAGDFLVPGVEEVRDRANSRPRELLVSYKQYMNTYTLDAKLRVKDQEQNVPKTLIHAHLAHLKQSWRGDIEKAVRKLHVNFTKGEAREVKETLTNELQRLLKKLEITNPLFASHLNVLGSSADNLRLYAPDEFDCNLVLKNIHGFPGGSLSVTVEKLPHHIAQAKHYTGSLRVTTSNDQHKDYMDSENFVNLFFDALSSCSVSFEPVDPRLSLILPGIRKTQVGVNVSFAWQGLEFPLLLIDVDLVPVLNIPWPAMMERPPLTPSSVNSVQITSTGDGNWRCSFAAVENLIFRELPERRRVVFLACKLLIMSLKVESWATQDIKEQFTYWDGRKFKIPAPAGFILKSVFLREMEEVQDDTLWEPSRLMERMMSIFRRMCIKDDGSDSIMDGSCVTVDNDGSKSHEDSSNSSNVHSNINTKCLKTHKYFHGKIKAYFGGECEKATVGFSAPDILRYLESW</sequence>
<dbReference type="PANTHER" id="PTHR24198">
    <property type="entry name" value="ANKYRIN REPEAT AND PROTEIN KINASE DOMAIN-CONTAINING PROTEIN"/>
    <property type="match status" value="1"/>
</dbReference>
<proteinExistence type="predicted"/>
<evidence type="ECO:0000313" key="5">
    <source>
        <dbReference type="EMBL" id="KAK4296875.1"/>
    </source>
</evidence>
<organism evidence="5 6">
    <name type="scientific">Petrolisthes manimaculis</name>
    <dbReference type="NCBI Taxonomy" id="1843537"/>
    <lineage>
        <taxon>Eukaryota</taxon>
        <taxon>Metazoa</taxon>
        <taxon>Ecdysozoa</taxon>
        <taxon>Arthropoda</taxon>
        <taxon>Crustacea</taxon>
        <taxon>Multicrustacea</taxon>
        <taxon>Malacostraca</taxon>
        <taxon>Eumalacostraca</taxon>
        <taxon>Eucarida</taxon>
        <taxon>Decapoda</taxon>
        <taxon>Pleocyemata</taxon>
        <taxon>Anomura</taxon>
        <taxon>Galatheoidea</taxon>
        <taxon>Porcellanidae</taxon>
        <taxon>Petrolisthes</taxon>
    </lineage>
</organism>
<feature type="compositionally biased region" description="Polar residues" evidence="4">
    <location>
        <begin position="511"/>
        <end position="528"/>
    </location>
</feature>
<evidence type="ECO:0000313" key="6">
    <source>
        <dbReference type="Proteomes" id="UP001292094"/>
    </source>
</evidence>
<feature type="repeat" description="ANK" evidence="3">
    <location>
        <begin position="613"/>
        <end position="646"/>
    </location>
</feature>
<evidence type="ECO:0000256" key="3">
    <source>
        <dbReference type="PROSITE-ProRule" id="PRU00023"/>
    </source>
</evidence>
<dbReference type="InterPro" id="IPR036770">
    <property type="entry name" value="Ankyrin_rpt-contain_sf"/>
</dbReference>
<feature type="region of interest" description="Disordered" evidence="4">
    <location>
        <begin position="510"/>
        <end position="531"/>
    </location>
</feature>
<protein>
    <recommendedName>
        <fullName evidence="7">Ankyrin repeat protein</fullName>
    </recommendedName>
</protein>
<dbReference type="PROSITE" id="PS50088">
    <property type="entry name" value="ANK_REPEAT"/>
    <property type="match status" value="8"/>
</dbReference>